<accession>A0AAN8ZNI1</accession>
<dbReference type="Proteomes" id="UP001370490">
    <property type="component" value="Unassembled WGS sequence"/>
</dbReference>
<evidence type="ECO:0000313" key="1">
    <source>
        <dbReference type="EMBL" id="KAK6943907.1"/>
    </source>
</evidence>
<dbReference type="InterPro" id="IPR038823">
    <property type="entry name" value="MED2_plant"/>
</dbReference>
<dbReference type="PANTHER" id="PTHR36407:SF1">
    <property type="entry name" value="MEDIATOR-ASSOCIATED PROTEIN 2"/>
    <property type="match status" value="1"/>
</dbReference>
<dbReference type="PANTHER" id="PTHR36407">
    <property type="entry name" value="MEDIATOR-ASSOCIATED PROTEIN 2"/>
    <property type="match status" value="1"/>
</dbReference>
<sequence length="127" mass="14368">MGGRSEEAYVPPPEFAEDDKHPLINLNLNDSTEFWLIRWPLHHPPDFNGKELSLKLRLDEQLGSFESSSGKTFDVVSYGAQDADATVFLFSGWESRIVGKISRHVSLVRYPEPDELLASKRWSPGLP</sequence>
<protein>
    <submittedName>
        <fullName evidence="1">Uncharacterized protein</fullName>
    </submittedName>
</protein>
<dbReference type="EMBL" id="JBAMMX010000003">
    <property type="protein sequence ID" value="KAK6943907.1"/>
    <property type="molecule type" value="Genomic_DNA"/>
</dbReference>
<dbReference type="AlphaFoldDB" id="A0AAN8ZNI1"/>
<keyword evidence="2" id="KW-1185">Reference proteome</keyword>
<evidence type="ECO:0000313" key="2">
    <source>
        <dbReference type="Proteomes" id="UP001370490"/>
    </source>
</evidence>
<name>A0AAN8ZNI1_9MAGN</name>
<organism evidence="1 2">
    <name type="scientific">Dillenia turbinata</name>
    <dbReference type="NCBI Taxonomy" id="194707"/>
    <lineage>
        <taxon>Eukaryota</taxon>
        <taxon>Viridiplantae</taxon>
        <taxon>Streptophyta</taxon>
        <taxon>Embryophyta</taxon>
        <taxon>Tracheophyta</taxon>
        <taxon>Spermatophyta</taxon>
        <taxon>Magnoliopsida</taxon>
        <taxon>eudicotyledons</taxon>
        <taxon>Gunneridae</taxon>
        <taxon>Pentapetalae</taxon>
        <taxon>Dilleniales</taxon>
        <taxon>Dilleniaceae</taxon>
        <taxon>Dillenia</taxon>
    </lineage>
</organism>
<reference evidence="1 2" key="1">
    <citation type="submission" date="2023-12" db="EMBL/GenBank/DDBJ databases">
        <title>A high-quality genome assembly for Dillenia turbinata (Dilleniales).</title>
        <authorList>
            <person name="Chanderbali A."/>
        </authorList>
    </citation>
    <scope>NUCLEOTIDE SEQUENCE [LARGE SCALE GENOMIC DNA]</scope>
    <source>
        <strain evidence="1">LSX21</strain>
        <tissue evidence="1">Leaf</tissue>
    </source>
</reference>
<proteinExistence type="predicted"/>
<comment type="caution">
    <text evidence="1">The sequence shown here is derived from an EMBL/GenBank/DDBJ whole genome shotgun (WGS) entry which is preliminary data.</text>
</comment>
<gene>
    <name evidence="1" type="ORF">RJ641_025009</name>
</gene>